<organism evidence="2 3">
    <name type="scientific">Luteibacter anthropi</name>
    <dbReference type="NCBI Taxonomy" id="564369"/>
    <lineage>
        <taxon>Bacteria</taxon>
        <taxon>Pseudomonadati</taxon>
        <taxon>Pseudomonadota</taxon>
        <taxon>Gammaproteobacteria</taxon>
        <taxon>Lysobacterales</taxon>
        <taxon>Rhodanobacteraceae</taxon>
        <taxon>Luteibacter</taxon>
    </lineage>
</organism>
<dbReference type="Proteomes" id="UP000490980">
    <property type="component" value="Unassembled WGS sequence"/>
</dbReference>
<sequence>MLPVSTRSWFIFALAWCLVAWPALACAGLSVGADSLDLPGLSISGLKADLAPGDAGKGVSVNLSAVRTDLPAMGWKKLGMGLDGSLDRDELGRWVFDGRIRLKGAQGGALSDASVRIVADEAANTLEVVIRQDKANAQLALPMDQPTHAQITLKGLPVGWLQGLVSTVWAGKLTTGKVDADLALDLLGEGIQAGGQFALDGVGFEGPGGRLAGAKLSGSGRLGIDNQPAGTTIDLDSALKGGELLLGPLYAALPAHVVQLSLSARSQKGAVALQRLRVTDPDALQLEGELSFDAKGDMDRLTIDRFAARFPSAYDRYGKGLLRNFGLDNVRAAGDLSGSLDMEHATPAAFTLQAGGLDLSFADGRLGITGLRGALDWSATEDRPATRLGWRSLQMLKIPNGAAEAGWRSKGGVLSLEKPFAIPVLDGQLRVLGLGWKPAAASGERLQTSLALTQIDMAAFCRALGWPEFKGTLGGAIPSLRYVDDRMELGGGLSVNVFGGFVDITGMTVSKPFSDVPVLTGDIALRQLDLGLLTSVFDFGSITGHMSGAIDDLRLVAWKPVAFKANLLADEGGRISQKAVNNLTSVGGGGIAGGLQGTVLKIFKTFGYRRIGLSCTLKGDLCSMGGLGPTKDGYTIVEGSGLPRLTVLGHQRDVDWPTLVRRLQAATEGGAPVVR</sequence>
<keyword evidence="1" id="KW-0732">Signal</keyword>
<feature type="signal peptide" evidence="1">
    <location>
        <begin position="1"/>
        <end position="25"/>
    </location>
</feature>
<name>A0A7X5ZIQ3_9GAMM</name>
<dbReference type="AlphaFoldDB" id="A0A7X5ZIQ3"/>
<dbReference type="EMBL" id="JAARLZ010000006">
    <property type="protein sequence ID" value="NII07143.1"/>
    <property type="molecule type" value="Genomic_DNA"/>
</dbReference>
<evidence type="ECO:0000313" key="3">
    <source>
        <dbReference type="Proteomes" id="UP000490980"/>
    </source>
</evidence>
<dbReference type="RefSeq" id="WP_166948776.1">
    <property type="nucleotide sequence ID" value="NZ_JAARLZ010000006.1"/>
</dbReference>
<comment type="caution">
    <text evidence="2">The sequence shown here is derived from an EMBL/GenBank/DDBJ whole genome shotgun (WGS) entry which is preliminary data.</text>
</comment>
<evidence type="ECO:0000256" key="1">
    <source>
        <dbReference type="SAM" id="SignalP"/>
    </source>
</evidence>
<proteinExistence type="predicted"/>
<gene>
    <name evidence="2" type="ORF">HBF25_12185</name>
</gene>
<keyword evidence="3" id="KW-1185">Reference proteome</keyword>
<protein>
    <recommendedName>
        <fullName evidence="4">AsmA-like C-terminal domain-containing protein</fullName>
    </recommendedName>
</protein>
<accession>A0A7X5ZIQ3</accession>
<feature type="chain" id="PRO_5031185419" description="AsmA-like C-terminal domain-containing protein" evidence="1">
    <location>
        <begin position="26"/>
        <end position="675"/>
    </location>
</feature>
<evidence type="ECO:0000313" key="2">
    <source>
        <dbReference type="EMBL" id="NII07143.1"/>
    </source>
</evidence>
<reference evidence="2 3" key="1">
    <citation type="submission" date="2020-03" db="EMBL/GenBank/DDBJ databases">
        <authorList>
            <person name="Lai Q."/>
        </authorList>
    </citation>
    <scope>NUCLEOTIDE SEQUENCE [LARGE SCALE GENOMIC DNA]</scope>
    <source>
        <strain evidence="2 3">CCUG 25036</strain>
    </source>
</reference>
<evidence type="ECO:0008006" key="4">
    <source>
        <dbReference type="Google" id="ProtNLM"/>
    </source>
</evidence>